<keyword evidence="3" id="KW-1185">Reference proteome</keyword>
<evidence type="ECO:0000313" key="3">
    <source>
        <dbReference type="Proteomes" id="UP000679126"/>
    </source>
</evidence>
<protein>
    <submittedName>
        <fullName evidence="2">Helix-turn-helix domain-containing protein</fullName>
    </submittedName>
</protein>
<gene>
    <name evidence="2" type="ORF">J7I43_20715</name>
</gene>
<dbReference type="RefSeq" id="WP_209147776.1">
    <property type="nucleotide sequence ID" value="NZ_JAGHKP010000004.1"/>
</dbReference>
<evidence type="ECO:0000313" key="2">
    <source>
        <dbReference type="EMBL" id="MBO9154661.1"/>
    </source>
</evidence>
<dbReference type="EMBL" id="JAGHKP010000004">
    <property type="protein sequence ID" value="MBO9154661.1"/>
    <property type="molecule type" value="Genomic_DNA"/>
</dbReference>
<name>A0ABS3YJ05_9BACT</name>
<dbReference type="InterPro" id="IPR041657">
    <property type="entry name" value="HTH_17"/>
</dbReference>
<dbReference type="InterPro" id="IPR009061">
    <property type="entry name" value="DNA-bd_dom_put_sf"/>
</dbReference>
<organism evidence="2 3">
    <name type="scientific">Chitinophaga chungangae</name>
    <dbReference type="NCBI Taxonomy" id="2821488"/>
    <lineage>
        <taxon>Bacteria</taxon>
        <taxon>Pseudomonadati</taxon>
        <taxon>Bacteroidota</taxon>
        <taxon>Chitinophagia</taxon>
        <taxon>Chitinophagales</taxon>
        <taxon>Chitinophagaceae</taxon>
        <taxon>Chitinophaga</taxon>
    </lineage>
</organism>
<evidence type="ECO:0000259" key="1">
    <source>
        <dbReference type="Pfam" id="PF12728"/>
    </source>
</evidence>
<reference evidence="3" key="1">
    <citation type="submission" date="2021-03" db="EMBL/GenBank/DDBJ databases">
        <title>Assistant Professor.</title>
        <authorList>
            <person name="Huq M.A."/>
        </authorList>
    </citation>
    <scope>NUCLEOTIDE SEQUENCE [LARGE SCALE GENOMIC DNA]</scope>
    <source>
        <strain evidence="3">MAH-28</strain>
    </source>
</reference>
<dbReference type="Proteomes" id="UP000679126">
    <property type="component" value="Unassembled WGS sequence"/>
</dbReference>
<feature type="domain" description="Helix-turn-helix" evidence="1">
    <location>
        <begin position="40"/>
        <end position="84"/>
    </location>
</feature>
<sequence length="106" mass="12110">MSQLHFVGLSLDEARLFIESIVIACLKNCFPAPKVSETPLSIRDACKFLGVSKPTLRKYVEAAVVRRHDLGPRKKVFYRSELEEDIKRLRSHGSESPLLESEKQRL</sequence>
<dbReference type="SUPFAM" id="SSF46955">
    <property type="entry name" value="Putative DNA-binding domain"/>
    <property type="match status" value="1"/>
</dbReference>
<accession>A0ABS3YJ05</accession>
<proteinExistence type="predicted"/>
<dbReference type="Pfam" id="PF12728">
    <property type="entry name" value="HTH_17"/>
    <property type="match status" value="1"/>
</dbReference>
<comment type="caution">
    <text evidence="2">The sequence shown here is derived from an EMBL/GenBank/DDBJ whole genome shotgun (WGS) entry which is preliminary data.</text>
</comment>